<keyword evidence="7" id="KW-0804">Transcription</keyword>
<dbReference type="Pfam" id="PF08528">
    <property type="entry name" value="Whi5"/>
    <property type="match status" value="1"/>
</dbReference>
<reference evidence="10 11" key="1">
    <citation type="journal article" date="2015" name="Sci. Rep.">
        <title>Chromosome-level genome map provides insights into diverse defense mechanisms in the medicinal fungus Ganoderma sinense.</title>
        <authorList>
            <person name="Zhu Y."/>
            <person name="Xu J."/>
            <person name="Sun C."/>
            <person name="Zhou S."/>
            <person name="Xu H."/>
            <person name="Nelson D.R."/>
            <person name="Qian J."/>
            <person name="Song J."/>
            <person name="Luo H."/>
            <person name="Xiang L."/>
            <person name="Li Y."/>
            <person name="Xu Z."/>
            <person name="Ji A."/>
            <person name="Wang L."/>
            <person name="Lu S."/>
            <person name="Hayward A."/>
            <person name="Sun W."/>
            <person name="Li X."/>
            <person name="Schwartz D.C."/>
            <person name="Wang Y."/>
            <person name="Chen S."/>
        </authorList>
    </citation>
    <scope>NUCLEOTIDE SEQUENCE [LARGE SCALE GENOMIC DNA]</scope>
    <source>
        <strain evidence="10 11">ZZ0214-1</strain>
    </source>
</reference>
<keyword evidence="5" id="KW-0678">Repressor</keyword>
<accession>A0A2G8RV47</accession>
<dbReference type="Proteomes" id="UP000230002">
    <property type="component" value="Unassembled WGS sequence"/>
</dbReference>
<dbReference type="EMBL" id="AYKW01000056">
    <property type="protein sequence ID" value="PIL25390.1"/>
    <property type="molecule type" value="Genomic_DNA"/>
</dbReference>
<evidence type="ECO:0000256" key="8">
    <source>
        <dbReference type="ARBA" id="ARBA00023242"/>
    </source>
</evidence>
<keyword evidence="4" id="KW-0963">Cytoplasm</keyword>
<evidence type="ECO:0000313" key="11">
    <source>
        <dbReference type="Proteomes" id="UP000230002"/>
    </source>
</evidence>
<comment type="subcellular location">
    <subcellularLocation>
        <location evidence="2">Cytoplasm</location>
    </subcellularLocation>
    <subcellularLocation>
        <location evidence="1">Nucleus</location>
    </subcellularLocation>
</comment>
<comment type="similarity">
    <text evidence="3">Belongs to the WHI5/NRM1 family.</text>
</comment>
<protein>
    <submittedName>
        <fullName evidence="10">Uncharacterized protein</fullName>
    </submittedName>
</protein>
<comment type="caution">
    <text evidence="10">The sequence shown here is derived from an EMBL/GenBank/DDBJ whole genome shotgun (WGS) entry which is preliminary data.</text>
</comment>
<evidence type="ECO:0000256" key="6">
    <source>
        <dbReference type="ARBA" id="ARBA00023015"/>
    </source>
</evidence>
<evidence type="ECO:0000256" key="4">
    <source>
        <dbReference type="ARBA" id="ARBA00022490"/>
    </source>
</evidence>
<keyword evidence="11" id="KW-1185">Reference proteome</keyword>
<dbReference type="STRING" id="1077348.A0A2G8RV47"/>
<evidence type="ECO:0000256" key="5">
    <source>
        <dbReference type="ARBA" id="ARBA00022491"/>
    </source>
</evidence>
<name>A0A2G8RV47_9APHY</name>
<dbReference type="GO" id="GO:0005634">
    <property type="term" value="C:nucleus"/>
    <property type="evidence" value="ECO:0007669"/>
    <property type="project" value="UniProtKB-SubCell"/>
</dbReference>
<sequence length="338" mass="35330">MAESTQLSALPTADHKRRKTEVDAGHVKAERVKGVITDKAKANYLSGQLRLRLQYAKLKVEHGWVCSSFLPVPIHVYGNRKPSLLLKFANGERVHTTLRCSGKCRDEYNFAIEQQLDSLVAESSVVLSLPATPTLTHNRIATPLAPLVGPSKAMTRYPISRTDSCATVVMESIPSLHQTHSAALHPKANSHTASASSTSTSATPASSQPCASNNAFHEPFDPMQPTELVDSQLAALRSIITASTSIPLPPPVPAPSSASPVPPTSNTGTASPGMGGGLTYDAFWSAHGSGTSSYRTLRSGQAVRPAAGVPLQAHASAPAIMAAPAGDGGPSVGPATVR</sequence>
<evidence type="ECO:0000256" key="2">
    <source>
        <dbReference type="ARBA" id="ARBA00004496"/>
    </source>
</evidence>
<gene>
    <name evidence="10" type="ORF">GSI_13280</name>
</gene>
<dbReference type="InterPro" id="IPR013734">
    <property type="entry name" value="TF_Nrm1/Whi5"/>
</dbReference>
<evidence type="ECO:0000256" key="9">
    <source>
        <dbReference type="SAM" id="MobiDB-lite"/>
    </source>
</evidence>
<dbReference type="GO" id="GO:0005737">
    <property type="term" value="C:cytoplasm"/>
    <property type="evidence" value="ECO:0007669"/>
    <property type="project" value="UniProtKB-SubCell"/>
</dbReference>
<dbReference type="OrthoDB" id="2359117at2759"/>
<proteinExistence type="inferred from homology"/>
<keyword evidence="8" id="KW-0539">Nucleus</keyword>
<feature type="compositionally biased region" description="Low complexity" evidence="9">
    <location>
        <begin position="190"/>
        <end position="207"/>
    </location>
</feature>
<keyword evidence="6" id="KW-0805">Transcription regulation</keyword>
<feature type="region of interest" description="Disordered" evidence="9">
    <location>
        <begin position="1"/>
        <end position="24"/>
    </location>
</feature>
<feature type="region of interest" description="Disordered" evidence="9">
    <location>
        <begin position="178"/>
        <end position="224"/>
    </location>
</feature>
<feature type="region of interest" description="Disordered" evidence="9">
    <location>
        <begin position="244"/>
        <end position="273"/>
    </location>
</feature>
<dbReference type="AlphaFoldDB" id="A0A2G8RV47"/>
<evidence type="ECO:0000256" key="3">
    <source>
        <dbReference type="ARBA" id="ARBA00006922"/>
    </source>
</evidence>
<evidence type="ECO:0000256" key="7">
    <source>
        <dbReference type="ARBA" id="ARBA00023163"/>
    </source>
</evidence>
<evidence type="ECO:0000256" key="1">
    <source>
        <dbReference type="ARBA" id="ARBA00004123"/>
    </source>
</evidence>
<organism evidence="10 11">
    <name type="scientific">Ganoderma sinense ZZ0214-1</name>
    <dbReference type="NCBI Taxonomy" id="1077348"/>
    <lineage>
        <taxon>Eukaryota</taxon>
        <taxon>Fungi</taxon>
        <taxon>Dikarya</taxon>
        <taxon>Basidiomycota</taxon>
        <taxon>Agaricomycotina</taxon>
        <taxon>Agaricomycetes</taxon>
        <taxon>Polyporales</taxon>
        <taxon>Polyporaceae</taxon>
        <taxon>Ganoderma</taxon>
    </lineage>
</organism>
<evidence type="ECO:0000313" key="10">
    <source>
        <dbReference type="EMBL" id="PIL25390.1"/>
    </source>
</evidence>